<dbReference type="Pfam" id="PF01796">
    <property type="entry name" value="OB_ChsH2_C"/>
    <property type="match status" value="1"/>
</dbReference>
<dbReference type="EMBL" id="CAESGF010000046">
    <property type="protein sequence ID" value="CAB4365764.1"/>
    <property type="molecule type" value="Genomic_DNA"/>
</dbReference>
<dbReference type="InterPro" id="IPR012340">
    <property type="entry name" value="NA-bd_OB-fold"/>
</dbReference>
<protein>
    <submittedName>
        <fullName evidence="3">Unannotated protein</fullName>
    </submittedName>
</protein>
<evidence type="ECO:0000313" key="4">
    <source>
        <dbReference type="EMBL" id="CAB4736466.1"/>
    </source>
</evidence>
<dbReference type="EMBL" id="CAFBIY010000162">
    <property type="protein sequence ID" value="CAB4852841.1"/>
    <property type="molecule type" value="Genomic_DNA"/>
</dbReference>
<dbReference type="AlphaFoldDB" id="A0A6J6AC62"/>
<evidence type="ECO:0000313" key="7">
    <source>
        <dbReference type="EMBL" id="CAB4960507.1"/>
    </source>
</evidence>
<dbReference type="Pfam" id="PF12172">
    <property type="entry name" value="zf-ChsH2"/>
    <property type="match status" value="1"/>
</dbReference>
<name>A0A6J6AC62_9ZZZZ</name>
<evidence type="ECO:0000313" key="5">
    <source>
        <dbReference type="EMBL" id="CAB4828828.1"/>
    </source>
</evidence>
<dbReference type="InterPro" id="IPR022002">
    <property type="entry name" value="ChsH2_Znr"/>
</dbReference>
<dbReference type="EMBL" id="CAEZYF010000019">
    <property type="protein sequence ID" value="CAB4736466.1"/>
    <property type="molecule type" value="Genomic_DNA"/>
</dbReference>
<evidence type="ECO:0000259" key="1">
    <source>
        <dbReference type="Pfam" id="PF01796"/>
    </source>
</evidence>
<dbReference type="InterPro" id="IPR052513">
    <property type="entry name" value="Thioester_dehydratase-like"/>
</dbReference>
<dbReference type="InterPro" id="IPR002878">
    <property type="entry name" value="ChsH2_C"/>
</dbReference>
<gene>
    <name evidence="4" type="ORF">UFOPK2656_02581</name>
    <name evidence="5" type="ORF">UFOPK3099_01896</name>
    <name evidence="6" type="ORF">UFOPK3267_02363</name>
    <name evidence="7" type="ORF">UFOPK3651_03484</name>
    <name evidence="8" type="ORF">UFOPK3931_03034</name>
    <name evidence="3" type="ORF">UFOPK4189_03506</name>
</gene>
<sequence length="132" mass="15035">MPETPFLPTRPPRPTHETVEFWDACAQGRLVVPRCDDCHEYIWYPRLFCPHCASQRVTYNEVRGTGTVYSFTIMRKGSGPYKEFAPYVIAYVELDEGVRLMTNIVGVSVDDVRVGMPVKVVFDDSIPRFTAA</sequence>
<proteinExistence type="predicted"/>
<dbReference type="PANTHER" id="PTHR34075">
    <property type="entry name" value="BLR3430 PROTEIN"/>
    <property type="match status" value="1"/>
</dbReference>
<dbReference type="Gene3D" id="6.10.30.10">
    <property type="match status" value="1"/>
</dbReference>
<feature type="domain" description="ChsH2 rubredoxin-like zinc ribbon" evidence="2">
    <location>
        <begin position="22"/>
        <end position="56"/>
    </location>
</feature>
<dbReference type="SUPFAM" id="SSF50249">
    <property type="entry name" value="Nucleic acid-binding proteins"/>
    <property type="match status" value="1"/>
</dbReference>
<evidence type="ECO:0000313" key="3">
    <source>
        <dbReference type="EMBL" id="CAB4365764.1"/>
    </source>
</evidence>
<organism evidence="3">
    <name type="scientific">freshwater metagenome</name>
    <dbReference type="NCBI Taxonomy" id="449393"/>
    <lineage>
        <taxon>unclassified sequences</taxon>
        <taxon>metagenomes</taxon>
        <taxon>ecological metagenomes</taxon>
    </lineage>
</organism>
<reference evidence="3" key="1">
    <citation type="submission" date="2020-05" db="EMBL/GenBank/DDBJ databases">
        <authorList>
            <person name="Chiriac C."/>
            <person name="Salcher M."/>
            <person name="Ghai R."/>
            <person name="Kavagutti S V."/>
        </authorList>
    </citation>
    <scope>NUCLEOTIDE SEQUENCE</scope>
</reference>
<evidence type="ECO:0000313" key="6">
    <source>
        <dbReference type="EMBL" id="CAB4852841.1"/>
    </source>
</evidence>
<accession>A0A6J6AC62</accession>
<dbReference type="EMBL" id="CAFBOL010000129">
    <property type="protein sequence ID" value="CAB5015248.1"/>
    <property type="molecule type" value="Genomic_DNA"/>
</dbReference>
<evidence type="ECO:0000259" key="2">
    <source>
        <dbReference type="Pfam" id="PF12172"/>
    </source>
</evidence>
<feature type="domain" description="ChsH2 C-terminal OB-fold" evidence="1">
    <location>
        <begin position="60"/>
        <end position="123"/>
    </location>
</feature>
<dbReference type="PANTHER" id="PTHR34075:SF5">
    <property type="entry name" value="BLR3430 PROTEIN"/>
    <property type="match status" value="1"/>
</dbReference>
<evidence type="ECO:0000313" key="8">
    <source>
        <dbReference type="EMBL" id="CAB5015248.1"/>
    </source>
</evidence>
<dbReference type="EMBL" id="CAFBMT010000047">
    <property type="protein sequence ID" value="CAB4960507.1"/>
    <property type="molecule type" value="Genomic_DNA"/>
</dbReference>
<dbReference type="EMBL" id="CAFAAV010000160">
    <property type="protein sequence ID" value="CAB4828828.1"/>
    <property type="molecule type" value="Genomic_DNA"/>
</dbReference>